<feature type="transmembrane region" description="Helical" evidence="1">
    <location>
        <begin position="48"/>
        <end position="67"/>
    </location>
</feature>
<dbReference type="PATRIC" id="fig|1214102.3.peg.2648"/>
<proteinExistence type="predicted"/>
<keyword evidence="1" id="KW-0812">Transmembrane</keyword>
<accession>K0V401</accession>
<dbReference type="Proteomes" id="UP000006043">
    <property type="component" value="Unassembled WGS sequence"/>
</dbReference>
<organism evidence="2 3">
    <name type="scientific">Mycolicibacterium fortuitum subsp. fortuitum DSM 46621 = ATCC 6841 = JCM 6387</name>
    <dbReference type="NCBI Taxonomy" id="1214102"/>
    <lineage>
        <taxon>Bacteria</taxon>
        <taxon>Bacillati</taxon>
        <taxon>Actinomycetota</taxon>
        <taxon>Actinomycetes</taxon>
        <taxon>Mycobacteriales</taxon>
        <taxon>Mycobacteriaceae</taxon>
        <taxon>Mycolicibacterium</taxon>
    </lineage>
</organism>
<evidence type="ECO:0000313" key="2">
    <source>
        <dbReference type="EMBL" id="EJZ13731.1"/>
    </source>
</evidence>
<reference evidence="2 3" key="1">
    <citation type="journal article" date="2012" name="J. Bacteriol.">
        <title>Complete Genome Sequence of Mycobacterium fortuitum subsp. fortuitum Type Strain DSM46621.</title>
        <authorList>
            <person name="Ho Y.S."/>
            <person name="Adroub S.A."/>
            <person name="Aleisa F."/>
            <person name="Mahmood H."/>
            <person name="Othoum G."/>
            <person name="Rashid F."/>
            <person name="Zaher M."/>
            <person name="Ali S."/>
            <person name="Bitter W."/>
            <person name="Pain A."/>
            <person name="Abdallah A.M."/>
        </authorList>
    </citation>
    <scope>NUCLEOTIDE SEQUENCE [LARGE SCALE GENOMIC DNA]</scope>
    <source>
        <strain evidence="3">DSM46621</strain>
    </source>
</reference>
<gene>
    <name evidence="2" type="ORF">MFORT_13313</name>
</gene>
<protein>
    <submittedName>
        <fullName evidence="2">Uncharacterized protein</fullName>
    </submittedName>
</protein>
<feature type="transmembrane region" description="Helical" evidence="1">
    <location>
        <begin position="12"/>
        <end position="36"/>
    </location>
</feature>
<comment type="caution">
    <text evidence="2">The sequence shown here is derived from an EMBL/GenBank/DDBJ whole genome shotgun (WGS) entry which is preliminary data.</text>
</comment>
<dbReference type="HOGENOM" id="CLU_1625239_0_0_11"/>
<dbReference type="AlphaFoldDB" id="K0V401"/>
<dbReference type="EMBL" id="ALQB01000047">
    <property type="protein sequence ID" value="EJZ13731.1"/>
    <property type="molecule type" value="Genomic_DNA"/>
</dbReference>
<evidence type="ECO:0000313" key="3">
    <source>
        <dbReference type="Proteomes" id="UP000006043"/>
    </source>
</evidence>
<name>K0V401_MYCFO</name>
<sequence length="163" mass="18262">MILYDAGAPGVFVLTALALLGCIGIIGLIWVVRVILAMRHRRWDYRYLVVPAIGVLTLTLVVFNVPFHMRWAHARPALERAAADALAGRLPLHENMRAGTFDVSPDLRDGTVRFLIWNAGGFMDTQYFVYAPDGSTAQTYGEHPERNSVRHIGGPWWIAMEVF</sequence>
<keyword evidence="1" id="KW-1133">Transmembrane helix</keyword>
<evidence type="ECO:0000256" key="1">
    <source>
        <dbReference type="SAM" id="Phobius"/>
    </source>
</evidence>
<keyword evidence="1" id="KW-0472">Membrane</keyword>